<proteinExistence type="predicted"/>
<dbReference type="InterPro" id="IPR055170">
    <property type="entry name" value="GFO_IDH_MocA-like_dom"/>
</dbReference>
<sequence>MKAHSISRREFLKNLGIAGSGVILAASPWLSAFSEVTQTNNEKCRLAIIGPGSRGRFLMNFLVQNPKVRIVALCDIYRASIEAALKFAPNAKVYGDYHEVLEDRNVDAVLVTTPLSSHCQIVIDAFDAGKHVFCEKSIGFTMEECFRIYNKHLSTGKIFFTGQQRLFDPRYIKTMEMIHAGTFGEINAIRTFWNRNGDWRRPVPSPHLERLINWRLYRDFSKGLMTELACHQLQIGSWALRKLPERVMGHGAITYWKDGREVYDNVSCIYVFDDGVKMTFDSVISNKFYGLEEQIMGNLGTVEPEKGKYYFENVPPAPGFLQMVNEWENKLFDSLPFAGTSWAPETANSNKGELILGERPKTDGTSLLLEAFVEAVITGKQPPRIAEEGYYASMLCLLGHQAMEEEKTLSFPDEYKINYLNHQSKSTGTI</sequence>
<dbReference type="Proteomes" id="UP000288079">
    <property type="component" value="Unassembled WGS sequence"/>
</dbReference>
<dbReference type="InterPro" id="IPR019546">
    <property type="entry name" value="TAT_signal_bac_arc"/>
</dbReference>
<name>A0A401M1F5_9BACE</name>
<feature type="domain" description="Gfo/Idh/MocA-like oxidoreductase N-terminal" evidence="1">
    <location>
        <begin position="45"/>
        <end position="162"/>
    </location>
</feature>
<dbReference type="GO" id="GO:0000166">
    <property type="term" value="F:nucleotide binding"/>
    <property type="evidence" value="ECO:0007669"/>
    <property type="project" value="InterPro"/>
</dbReference>
<gene>
    <name evidence="3" type="ORF">KGMB02408_45810</name>
</gene>
<dbReference type="NCBIfam" id="TIGR01409">
    <property type="entry name" value="TAT_signal_seq"/>
    <property type="match status" value="1"/>
</dbReference>
<dbReference type="OrthoDB" id="9771072at2"/>
<dbReference type="Pfam" id="PF22725">
    <property type="entry name" value="GFO_IDH_MocA_C3"/>
    <property type="match status" value="1"/>
</dbReference>
<dbReference type="Gene3D" id="3.40.50.720">
    <property type="entry name" value="NAD(P)-binding Rossmann-like Domain"/>
    <property type="match status" value="1"/>
</dbReference>
<accession>A0A401M1F5</accession>
<dbReference type="PANTHER" id="PTHR43818">
    <property type="entry name" value="BCDNA.GH03377"/>
    <property type="match status" value="1"/>
</dbReference>
<evidence type="ECO:0000259" key="1">
    <source>
        <dbReference type="Pfam" id="PF01408"/>
    </source>
</evidence>
<dbReference type="RefSeq" id="WP_125043102.1">
    <property type="nucleotide sequence ID" value="NZ_BHWB01000031.1"/>
</dbReference>
<dbReference type="PANTHER" id="PTHR43818:SF12">
    <property type="entry name" value="NADH-DEPENDENT DEHYDROGENASE-RELATED"/>
    <property type="match status" value="1"/>
</dbReference>
<dbReference type="InterPro" id="IPR050463">
    <property type="entry name" value="Gfo/Idh/MocA_oxidrdct_glycsds"/>
</dbReference>
<evidence type="ECO:0000259" key="2">
    <source>
        <dbReference type="Pfam" id="PF22725"/>
    </source>
</evidence>
<dbReference type="SUPFAM" id="SSF55347">
    <property type="entry name" value="Glyceraldehyde-3-phosphate dehydrogenase-like, C-terminal domain"/>
    <property type="match status" value="1"/>
</dbReference>
<dbReference type="InterPro" id="IPR000683">
    <property type="entry name" value="Gfo/Idh/MocA-like_OxRdtase_N"/>
</dbReference>
<dbReference type="InterPro" id="IPR006311">
    <property type="entry name" value="TAT_signal"/>
</dbReference>
<organism evidence="3 4">
    <name type="scientific">Bacteroides faecalis</name>
    <dbReference type="NCBI Taxonomy" id="2447885"/>
    <lineage>
        <taxon>Bacteria</taxon>
        <taxon>Pseudomonadati</taxon>
        <taxon>Bacteroidota</taxon>
        <taxon>Bacteroidia</taxon>
        <taxon>Bacteroidales</taxon>
        <taxon>Bacteroidaceae</taxon>
        <taxon>Bacteroides</taxon>
    </lineage>
</organism>
<reference evidence="3 4" key="1">
    <citation type="submission" date="2018-10" db="EMBL/GenBank/DDBJ databases">
        <title>Draft Genome Sequence of Bacteroides sp. KCTC 15687.</title>
        <authorList>
            <person name="Yu S.Y."/>
            <person name="Kim J.S."/>
            <person name="Oh B.S."/>
            <person name="Park S.H."/>
            <person name="Kang S.W."/>
            <person name="Park J.E."/>
            <person name="Choi S.H."/>
            <person name="Han K.I."/>
            <person name="Lee K.C."/>
            <person name="Eom M.K."/>
            <person name="Suh M.K."/>
            <person name="Lee D.H."/>
            <person name="Yoon H."/>
            <person name="Kim B."/>
            <person name="Yang S.J."/>
            <person name="Lee J.S."/>
            <person name="Lee J.H."/>
        </authorList>
    </citation>
    <scope>NUCLEOTIDE SEQUENCE [LARGE SCALE GENOMIC DNA]</scope>
    <source>
        <strain evidence="3 4">KCTC 15687</strain>
    </source>
</reference>
<keyword evidence="4" id="KW-1185">Reference proteome</keyword>
<feature type="domain" description="GFO/IDH/MocA-like oxidoreductase" evidence="2">
    <location>
        <begin position="173"/>
        <end position="302"/>
    </location>
</feature>
<dbReference type="AlphaFoldDB" id="A0A401M1F5"/>
<comment type="caution">
    <text evidence="3">The sequence shown here is derived from an EMBL/GenBank/DDBJ whole genome shotgun (WGS) entry which is preliminary data.</text>
</comment>
<evidence type="ECO:0000313" key="3">
    <source>
        <dbReference type="EMBL" id="GCB37636.1"/>
    </source>
</evidence>
<evidence type="ECO:0000313" key="4">
    <source>
        <dbReference type="Proteomes" id="UP000288079"/>
    </source>
</evidence>
<dbReference type="SUPFAM" id="SSF51735">
    <property type="entry name" value="NAD(P)-binding Rossmann-fold domains"/>
    <property type="match status" value="1"/>
</dbReference>
<protein>
    <submittedName>
        <fullName evidence="3">Oxidoreductase</fullName>
    </submittedName>
</protein>
<dbReference type="EMBL" id="BHWB01000031">
    <property type="protein sequence ID" value="GCB37636.1"/>
    <property type="molecule type" value="Genomic_DNA"/>
</dbReference>
<dbReference type="PROSITE" id="PS51318">
    <property type="entry name" value="TAT"/>
    <property type="match status" value="1"/>
</dbReference>
<dbReference type="Gene3D" id="3.30.360.10">
    <property type="entry name" value="Dihydrodipicolinate Reductase, domain 2"/>
    <property type="match status" value="1"/>
</dbReference>
<dbReference type="InterPro" id="IPR036291">
    <property type="entry name" value="NAD(P)-bd_dom_sf"/>
</dbReference>
<dbReference type="Pfam" id="PF01408">
    <property type="entry name" value="GFO_IDH_MocA"/>
    <property type="match status" value="1"/>
</dbReference>